<dbReference type="InterPro" id="IPR003309">
    <property type="entry name" value="SCAN_dom"/>
</dbReference>
<evidence type="ECO:0000313" key="10">
    <source>
        <dbReference type="Proteomes" id="UP001152836"/>
    </source>
</evidence>
<evidence type="ECO:0000256" key="4">
    <source>
        <dbReference type="ARBA" id="ARBA00022833"/>
    </source>
</evidence>
<evidence type="ECO:0000256" key="2">
    <source>
        <dbReference type="ARBA" id="ARBA00022737"/>
    </source>
</evidence>
<comment type="caution">
    <text evidence="9">The sequence shown here is derived from an EMBL/GenBank/DDBJ whole genome shotgun (WGS) entry which is preliminary data.</text>
</comment>
<name>A0AAU9ZMA7_PHORO</name>
<keyword evidence="10" id="KW-1185">Reference proteome</keyword>
<dbReference type="AlphaFoldDB" id="A0AAU9ZMA7"/>
<dbReference type="PROSITE" id="PS50804">
    <property type="entry name" value="SCAN_BOX"/>
    <property type="match status" value="1"/>
</dbReference>
<evidence type="ECO:0000256" key="7">
    <source>
        <dbReference type="SAM" id="Phobius"/>
    </source>
</evidence>
<keyword evidence="7" id="KW-0472">Membrane</keyword>
<evidence type="ECO:0000313" key="9">
    <source>
        <dbReference type="EMBL" id="CAH6793073.1"/>
    </source>
</evidence>
<dbReference type="InterPro" id="IPR038269">
    <property type="entry name" value="SCAN_sf"/>
</dbReference>
<dbReference type="CDD" id="cd07936">
    <property type="entry name" value="SCAN"/>
    <property type="match status" value="1"/>
</dbReference>
<dbReference type="FunFam" id="1.10.4020.10:FF:000001">
    <property type="entry name" value="zinc finger protein 263 isoform X1"/>
    <property type="match status" value="1"/>
</dbReference>
<keyword evidence="2" id="KW-0677">Repeat</keyword>
<feature type="domain" description="SCAN box" evidence="8">
    <location>
        <begin position="45"/>
        <end position="126"/>
    </location>
</feature>
<evidence type="ECO:0000256" key="3">
    <source>
        <dbReference type="ARBA" id="ARBA00022771"/>
    </source>
</evidence>
<dbReference type="Pfam" id="PF02023">
    <property type="entry name" value="SCAN"/>
    <property type="match status" value="1"/>
</dbReference>
<accession>A0AAU9ZMA7</accession>
<keyword evidence="1" id="KW-0479">Metal-binding</keyword>
<keyword evidence="7" id="KW-0812">Transmembrane</keyword>
<keyword evidence="4" id="KW-0862">Zinc</keyword>
<dbReference type="EMBL" id="CALSGD010001464">
    <property type="protein sequence ID" value="CAH6793073.1"/>
    <property type="molecule type" value="Genomic_DNA"/>
</dbReference>
<protein>
    <submittedName>
        <fullName evidence="9">Zkscan2 protein</fullName>
    </submittedName>
</protein>
<evidence type="ECO:0000256" key="5">
    <source>
        <dbReference type="ARBA" id="ARBA00023242"/>
    </source>
</evidence>
<feature type="transmembrane region" description="Helical" evidence="7">
    <location>
        <begin position="266"/>
        <end position="292"/>
    </location>
</feature>
<evidence type="ECO:0000259" key="8">
    <source>
        <dbReference type="PROSITE" id="PS50804"/>
    </source>
</evidence>
<dbReference type="PANTHER" id="PTHR45935:SF25">
    <property type="entry name" value="SCAN BOX DOMAIN-CONTAINING PROTEIN"/>
    <property type="match status" value="1"/>
</dbReference>
<dbReference type="SUPFAM" id="SSF47353">
    <property type="entry name" value="Retrovirus capsid dimerization domain-like"/>
    <property type="match status" value="1"/>
</dbReference>
<gene>
    <name evidence="9" type="primary">Zkscan2</name>
    <name evidence="9" type="ORF">PHOROB_LOCUS9945</name>
</gene>
<evidence type="ECO:0000256" key="6">
    <source>
        <dbReference type="PROSITE-ProRule" id="PRU00187"/>
    </source>
</evidence>
<keyword evidence="7" id="KW-1133">Transmembrane helix</keyword>
<sequence>MATVLDPQVDVEVEECLIMKVEKDSEWASEPILERSDSTECESFRKCFRQFCYADVTGPQEAFSQLWELCCRWLKPETRSKEQILEQLVIEQFLTILPEKIQAWAQKQCPESGEEAVALVVHLEKETRRLKKQVSSSLHSKKQASPGTVWEVADFEPEQLETQHKVVSQEEAGSLLSGYHGQLNQKREHRPLPKNAHSSLWVPVPSDEWNSVDQEVTTQVIYFRLIVIVLPGLPSREFRHSYSPCFYLFILLPKKFFPQFLSQKKLYLVFSVVELLAGLVVLPYLILILYYISHLT</sequence>
<dbReference type="Proteomes" id="UP001152836">
    <property type="component" value="Unassembled WGS sequence"/>
</dbReference>
<dbReference type="InterPro" id="IPR050916">
    <property type="entry name" value="SCAN-C2H2_zinc_finger"/>
</dbReference>
<dbReference type="Gene3D" id="1.10.4020.10">
    <property type="entry name" value="DNA breaking-rejoining enzymes"/>
    <property type="match status" value="1"/>
</dbReference>
<comment type="subcellular location">
    <subcellularLocation>
        <location evidence="6">Nucleus</location>
    </subcellularLocation>
</comment>
<keyword evidence="5 6" id="KW-0539">Nucleus</keyword>
<evidence type="ECO:0000256" key="1">
    <source>
        <dbReference type="ARBA" id="ARBA00022723"/>
    </source>
</evidence>
<dbReference type="GO" id="GO:0005634">
    <property type="term" value="C:nucleus"/>
    <property type="evidence" value="ECO:0007669"/>
    <property type="project" value="UniProtKB-SubCell"/>
</dbReference>
<keyword evidence="3" id="KW-0863">Zinc-finger</keyword>
<dbReference type="GO" id="GO:0008270">
    <property type="term" value="F:zinc ion binding"/>
    <property type="evidence" value="ECO:0007669"/>
    <property type="project" value="UniProtKB-KW"/>
</dbReference>
<dbReference type="SMART" id="SM00431">
    <property type="entry name" value="SCAN"/>
    <property type="match status" value="1"/>
</dbReference>
<proteinExistence type="predicted"/>
<reference evidence="9" key="1">
    <citation type="submission" date="2022-06" db="EMBL/GenBank/DDBJ databases">
        <authorList>
            <person name="Andreotti S."/>
            <person name="Wyler E."/>
        </authorList>
    </citation>
    <scope>NUCLEOTIDE SEQUENCE</scope>
</reference>
<organism evidence="9 10">
    <name type="scientific">Phodopus roborovskii</name>
    <name type="common">Roborovski's desert hamster</name>
    <name type="synonym">Cricetulus roborovskii</name>
    <dbReference type="NCBI Taxonomy" id="109678"/>
    <lineage>
        <taxon>Eukaryota</taxon>
        <taxon>Metazoa</taxon>
        <taxon>Chordata</taxon>
        <taxon>Craniata</taxon>
        <taxon>Vertebrata</taxon>
        <taxon>Euteleostomi</taxon>
        <taxon>Mammalia</taxon>
        <taxon>Eutheria</taxon>
        <taxon>Euarchontoglires</taxon>
        <taxon>Glires</taxon>
        <taxon>Rodentia</taxon>
        <taxon>Myomorpha</taxon>
        <taxon>Muroidea</taxon>
        <taxon>Cricetidae</taxon>
        <taxon>Cricetinae</taxon>
        <taxon>Phodopus</taxon>
    </lineage>
</organism>
<dbReference type="PANTHER" id="PTHR45935">
    <property type="entry name" value="PROTEIN ZBED8-RELATED"/>
    <property type="match status" value="1"/>
</dbReference>